<protein>
    <submittedName>
        <fullName evidence="1">Uncharacterized protein</fullName>
    </submittedName>
</protein>
<sequence length="61" mass="6869">MTNSRNPKITNAMSARWHEHSSFWMCGPSGRLVSGLIERFGLRWVHHLVAEGGAHWIGAVK</sequence>
<evidence type="ECO:0000313" key="1">
    <source>
        <dbReference type="EMBL" id="ELU38492.1"/>
    </source>
</evidence>
<reference evidence="1 2" key="1">
    <citation type="journal article" date="2013" name="Nat. Commun.">
        <title>The evolution and pathogenic mechanisms of the rice sheath blight pathogen.</title>
        <authorList>
            <person name="Zheng A."/>
            <person name="Lin R."/>
            <person name="Xu L."/>
            <person name="Qin P."/>
            <person name="Tang C."/>
            <person name="Ai P."/>
            <person name="Zhang D."/>
            <person name="Liu Y."/>
            <person name="Sun Z."/>
            <person name="Feng H."/>
            <person name="Wang Y."/>
            <person name="Chen Y."/>
            <person name="Liang X."/>
            <person name="Fu R."/>
            <person name="Li Q."/>
            <person name="Zhang J."/>
            <person name="Yu X."/>
            <person name="Xie Z."/>
            <person name="Ding L."/>
            <person name="Guan P."/>
            <person name="Tang J."/>
            <person name="Liang Y."/>
            <person name="Wang S."/>
            <person name="Deng Q."/>
            <person name="Li S."/>
            <person name="Zhu J."/>
            <person name="Wang L."/>
            <person name="Liu H."/>
            <person name="Li P."/>
        </authorList>
    </citation>
    <scope>NUCLEOTIDE SEQUENCE [LARGE SCALE GENOMIC DNA]</scope>
    <source>
        <strain evidence="2">AG-1 IA</strain>
    </source>
</reference>
<organism evidence="1 2">
    <name type="scientific">Thanatephorus cucumeris (strain AG1-IA)</name>
    <name type="common">Rice sheath blight fungus</name>
    <name type="synonym">Rhizoctonia solani</name>
    <dbReference type="NCBI Taxonomy" id="983506"/>
    <lineage>
        <taxon>Eukaryota</taxon>
        <taxon>Fungi</taxon>
        <taxon>Dikarya</taxon>
        <taxon>Basidiomycota</taxon>
        <taxon>Agaricomycotina</taxon>
        <taxon>Agaricomycetes</taxon>
        <taxon>Cantharellales</taxon>
        <taxon>Ceratobasidiaceae</taxon>
        <taxon>Rhizoctonia</taxon>
        <taxon>Rhizoctonia solani AG-1</taxon>
    </lineage>
</organism>
<name>L8WNY9_THACA</name>
<dbReference type="EMBL" id="AFRT01002158">
    <property type="protein sequence ID" value="ELU38492.1"/>
    <property type="molecule type" value="Genomic_DNA"/>
</dbReference>
<evidence type="ECO:0000313" key="2">
    <source>
        <dbReference type="Proteomes" id="UP000011668"/>
    </source>
</evidence>
<keyword evidence="2" id="KW-1185">Reference proteome</keyword>
<dbReference type="Proteomes" id="UP000011668">
    <property type="component" value="Unassembled WGS sequence"/>
</dbReference>
<comment type="caution">
    <text evidence="1">The sequence shown here is derived from an EMBL/GenBank/DDBJ whole genome shotgun (WGS) entry which is preliminary data.</text>
</comment>
<dbReference type="AlphaFoldDB" id="L8WNY9"/>
<dbReference type="HOGENOM" id="CLU_2924321_0_0_1"/>
<accession>L8WNY9</accession>
<gene>
    <name evidence="1" type="ORF">AG1IA_07479</name>
</gene>
<proteinExistence type="predicted"/>